<feature type="non-terminal residue" evidence="2">
    <location>
        <position position="1"/>
    </location>
</feature>
<dbReference type="InterPro" id="IPR031983">
    <property type="entry name" value="DUF4786"/>
</dbReference>
<accession>A0AAN8WSM7</accession>
<feature type="compositionally biased region" description="Low complexity" evidence="1">
    <location>
        <begin position="106"/>
        <end position="130"/>
    </location>
</feature>
<sequence length="176" mass="20106">ILQRLGLDRGSGLPDVVQGDKARLEDSPIYYIKLPPSPYYYINNVYQPSTFTTPFPFEKVAVDFTSNGRPDQVYHWNQFPTSASSANKLWSYLSSTSSPNAWESQTTTPAPTTTPTTTTTTPKPFPVTQKPTKKPWLTLDKYFPYNGKPSGIYIWKPKPTISVNKYKQQYFSHFNY</sequence>
<evidence type="ECO:0000313" key="3">
    <source>
        <dbReference type="Proteomes" id="UP001381693"/>
    </source>
</evidence>
<dbReference type="AlphaFoldDB" id="A0AAN8WSM7"/>
<name>A0AAN8WSM7_HALRR</name>
<evidence type="ECO:0000256" key="1">
    <source>
        <dbReference type="SAM" id="MobiDB-lite"/>
    </source>
</evidence>
<dbReference type="Pfam" id="PF16027">
    <property type="entry name" value="DUF4786"/>
    <property type="match status" value="1"/>
</dbReference>
<dbReference type="EMBL" id="JAXCGZ010014378">
    <property type="protein sequence ID" value="KAK7071517.1"/>
    <property type="molecule type" value="Genomic_DNA"/>
</dbReference>
<keyword evidence="3" id="KW-1185">Reference proteome</keyword>
<dbReference type="Proteomes" id="UP001381693">
    <property type="component" value="Unassembled WGS sequence"/>
</dbReference>
<evidence type="ECO:0000313" key="2">
    <source>
        <dbReference type="EMBL" id="KAK7071517.1"/>
    </source>
</evidence>
<reference evidence="2 3" key="1">
    <citation type="submission" date="2023-11" db="EMBL/GenBank/DDBJ databases">
        <title>Halocaridina rubra genome assembly.</title>
        <authorList>
            <person name="Smith C."/>
        </authorList>
    </citation>
    <scope>NUCLEOTIDE SEQUENCE [LARGE SCALE GENOMIC DNA]</scope>
    <source>
        <strain evidence="2">EP-1</strain>
        <tissue evidence="2">Whole</tissue>
    </source>
</reference>
<proteinExistence type="predicted"/>
<comment type="caution">
    <text evidence="2">The sequence shown here is derived from an EMBL/GenBank/DDBJ whole genome shotgun (WGS) entry which is preliminary data.</text>
</comment>
<organism evidence="2 3">
    <name type="scientific">Halocaridina rubra</name>
    <name type="common">Hawaiian red shrimp</name>
    <dbReference type="NCBI Taxonomy" id="373956"/>
    <lineage>
        <taxon>Eukaryota</taxon>
        <taxon>Metazoa</taxon>
        <taxon>Ecdysozoa</taxon>
        <taxon>Arthropoda</taxon>
        <taxon>Crustacea</taxon>
        <taxon>Multicrustacea</taxon>
        <taxon>Malacostraca</taxon>
        <taxon>Eumalacostraca</taxon>
        <taxon>Eucarida</taxon>
        <taxon>Decapoda</taxon>
        <taxon>Pleocyemata</taxon>
        <taxon>Caridea</taxon>
        <taxon>Atyoidea</taxon>
        <taxon>Atyidae</taxon>
        <taxon>Halocaridina</taxon>
    </lineage>
</organism>
<protein>
    <submittedName>
        <fullName evidence="2">Uncharacterized protein</fullName>
    </submittedName>
</protein>
<gene>
    <name evidence="2" type="ORF">SK128_013299</name>
</gene>
<feature type="region of interest" description="Disordered" evidence="1">
    <location>
        <begin position="98"/>
        <end position="131"/>
    </location>
</feature>